<dbReference type="Gene3D" id="1.10.10.60">
    <property type="entry name" value="Homeodomain-like"/>
    <property type="match status" value="1"/>
</dbReference>
<dbReference type="Pfam" id="PF04545">
    <property type="entry name" value="Sigma70_r4"/>
    <property type="match status" value="1"/>
</dbReference>
<evidence type="ECO:0000259" key="5">
    <source>
        <dbReference type="Pfam" id="PF04198"/>
    </source>
</evidence>
<dbReference type="PANTHER" id="PTHR34294">
    <property type="entry name" value="TRANSCRIPTIONAL REGULATOR-RELATED"/>
    <property type="match status" value="1"/>
</dbReference>
<dbReference type="InterPro" id="IPR007324">
    <property type="entry name" value="Sugar-bd_dom_put"/>
</dbReference>
<evidence type="ECO:0000256" key="1">
    <source>
        <dbReference type="ARBA" id="ARBA00010466"/>
    </source>
</evidence>
<dbReference type="GO" id="GO:0003700">
    <property type="term" value="F:DNA-binding transcription factor activity"/>
    <property type="evidence" value="ECO:0007669"/>
    <property type="project" value="InterPro"/>
</dbReference>
<keyword evidence="4" id="KW-0804">Transcription</keyword>
<keyword evidence="2" id="KW-0805">Transcription regulation</keyword>
<dbReference type="Pfam" id="PF04198">
    <property type="entry name" value="Sugar-bind"/>
    <property type="match status" value="1"/>
</dbReference>
<dbReference type="GO" id="GO:0006352">
    <property type="term" value="P:DNA-templated transcription initiation"/>
    <property type="evidence" value="ECO:0007669"/>
    <property type="project" value="InterPro"/>
</dbReference>
<protein>
    <submittedName>
        <fullName evidence="7">Deoxyribonucleoside regulator</fullName>
    </submittedName>
</protein>
<keyword evidence="8" id="KW-1185">Reference proteome</keyword>
<reference evidence="7 8" key="1">
    <citation type="submission" date="2022-04" db="EMBL/GenBank/DDBJ databases">
        <title>Genome sequence of C. roseum typestrain.</title>
        <authorList>
            <person name="Poehlein A."/>
            <person name="Schoch T."/>
            <person name="Duerre P."/>
            <person name="Daniel R."/>
        </authorList>
    </citation>
    <scope>NUCLEOTIDE SEQUENCE [LARGE SCALE GENOMIC DNA]</scope>
    <source>
        <strain evidence="7 8">DSM 7320</strain>
    </source>
</reference>
<evidence type="ECO:0000259" key="6">
    <source>
        <dbReference type="Pfam" id="PF04545"/>
    </source>
</evidence>
<dbReference type="Gene3D" id="3.40.50.1360">
    <property type="match status" value="1"/>
</dbReference>
<dbReference type="KEGG" id="crw:CROST_026950"/>
<organism evidence="7 8">
    <name type="scientific">Clostridium felsineum</name>
    <dbReference type="NCBI Taxonomy" id="36839"/>
    <lineage>
        <taxon>Bacteria</taxon>
        <taxon>Bacillati</taxon>
        <taxon>Bacillota</taxon>
        <taxon>Clostridia</taxon>
        <taxon>Eubacteriales</taxon>
        <taxon>Clostridiaceae</taxon>
        <taxon>Clostridium</taxon>
    </lineage>
</organism>
<keyword evidence="3" id="KW-0238">DNA-binding</keyword>
<dbReference type="STRING" id="84029.CROST_13600"/>
<dbReference type="GO" id="GO:0003677">
    <property type="term" value="F:DNA binding"/>
    <property type="evidence" value="ECO:0007669"/>
    <property type="project" value="UniProtKB-KW"/>
</dbReference>
<dbReference type="InterPro" id="IPR013324">
    <property type="entry name" value="RNA_pol_sigma_r3/r4-like"/>
</dbReference>
<sequence>MDKEKHELSIKVARLYYESDFSQQQIAQQLKISRPTISRLLKYAKEKGYVSINITDPFSDLDKLAYRLKNKYDLRDVCVVFSPKDDYITIREYISKKAAEYLEEIVKNGDIIGVSWGTTMYEVAKRLMHKKVKGVEIVQLKGGVSHSEINTYAYETMSLFAAAFETVPRYLPLPVIFDNAVVKNMVEEDRHIKSIIEMGKQANIAIFTVGSVRDDALLFRLGYLNEEEKDILKKEAVGDICSRFFNNRGKICNENIDSRTIGVSLSSLKEKEKSILIAGGNHKVDAIRGALNGKNANVLITDQFTAEKIL</sequence>
<dbReference type="AlphaFoldDB" id="A0A1S8LBH6"/>
<dbReference type="RefSeq" id="WP_077833008.1">
    <property type="nucleotide sequence ID" value="NZ_CP096983.1"/>
</dbReference>
<dbReference type="SUPFAM" id="SSF88659">
    <property type="entry name" value="Sigma3 and sigma4 domains of RNA polymerase sigma factors"/>
    <property type="match status" value="1"/>
</dbReference>
<feature type="domain" description="RNA polymerase sigma-70 region 4" evidence="6">
    <location>
        <begin position="14"/>
        <end position="45"/>
    </location>
</feature>
<name>A0A1S8LBH6_9CLOT</name>
<feature type="domain" description="Sugar-binding" evidence="5">
    <location>
        <begin position="57"/>
        <end position="310"/>
    </location>
</feature>
<evidence type="ECO:0000256" key="3">
    <source>
        <dbReference type="ARBA" id="ARBA00023125"/>
    </source>
</evidence>
<dbReference type="SUPFAM" id="SSF100950">
    <property type="entry name" value="NagB/RpiA/CoA transferase-like"/>
    <property type="match status" value="1"/>
</dbReference>
<dbReference type="InterPro" id="IPR007630">
    <property type="entry name" value="RNA_pol_sigma70_r4"/>
</dbReference>
<dbReference type="EMBL" id="CP096983">
    <property type="protein sequence ID" value="URZ11978.1"/>
    <property type="molecule type" value="Genomic_DNA"/>
</dbReference>
<dbReference type="PANTHER" id="PTHR34294:SF1">
    <property type="entry name" value="TRANSCRIPTIONAL REGULATOR LSRR"/>
    <property type="match status" value="1"/>
</dbReference>
<dbReference type="Proteomes" id="UP000190951">
    <property type="component" value="Chromosome"/>
</dbReference>
<proteinExistence type="inferred from homology"/>
<dbReference type="GO" id="GO:0030246">
    <property type="term" value="F:carbohydrate binding"/>
    <property type="evidence" value="ECO:0007669"/>
    <property type="project" value="InterPro"/>
</dbReference>
<evidence type="ECO:0000256" key="2">
    <source>
        <dbReference type="ARBA" id="ARBA00023015"/>
    </source>
</evidence>
<comment type="similarity">
    <text evidence="1">Belongs to the SorC transcriptional regulatory family.</text>
</comment>
<accession>A0A1S8LBH6</accession>
<evidence type="ECO:0000313" key="8">
    <source>
        <dbReference type="Proteomes" id="UP000190951"/>
    </source>
</evidence>
<dbReference type="InterPro" id="IPR037171">
    <property type="entry name" value="NagB/RpiA_transferase-like"/>
</dbReference>
<evidence type="ECO:0000313" key="7">
    <source>
        <dbReference type="EMBL" id="URZ11978.1"/>
    </source>
</evidence>
<gene>
    <name evidence="7" type="primary">deoR</name>
    <name evidence="7" type="ORF">CROST_026950</name>
</gene>
<evidence type="ECO:0000256" key="4">
    <source>
        <dbReference type="ARBA" id="ARBA00023163"/>
    </source>
</evidence>
<dbReference type="InterPro" id="IPR051054">
    <property type="entry name" value="SorC_transcr_regulators"/>
</dbReference>